<protein>
    <recommendedName>
        <fullName evidence="2">Cystatin domain-containing protein</fullName>
    </recommendedName>
</protein>
<dbReference type="Proteomes" id="UP001608902">
    <property type="component" value="Unassembled WGS sequence"/>
</dbReference>
<dbReference type="InterPro" id="IPR000010">
    <property type="entry name" value="Cystatin_dom"/>
</dbReference>
<feature type="signal peptide" evidence="1">
    <location>
        <begin position="1"/>
        <end position="25"/>
    </location>
</feature>
<dbReference type="AlphaFoldDB" id="A0ABD6ETX3"/>
<feature type="chain" id="PRO_5044876025" description="Cystatin domain-containing protein" evidence="1">
    <location>
        <begin position="26"/>
        <end position="178"/>
    </location>
</feature>
<comment type="caution">
    <text evidence="3">The sequence shown here is derived from an EMBL/GenBank/DDBJ whole genome shotgun (WGS) entry which is preliminary data.</text>
</comment>
<dbReference type="GO" id="GO:0004869">
    <property type="term" value="F:cysteine-type endopeptidase inhibitor activity"/>
    <property type="evidence" value="ECO:0007669"/>
    <property type="project" value="UniProtKB-ARBA"/>
</dbReference>
<proteinExistence type="predicted"/>
<evidence type="ECO:0000313" key="4">
    <source>
        <dbReference type="Proteomes" id="UP001608902"/>
    </source>
</evidence>
<dbReference type="SUPFAM" id="SSF54403">
    <property type="entry name" value="Cystatin/monellin"/>
    <property type="match status" value="1"/>
</dbReference>
<evidence type="ECO:0000256" key="1">
    <source>
        <dbReference type="SAM" id="SignalP"/>
    </source>
</evidence>
<sequence length="178" mass="20055">MLKVMFTFCIIACLTLPFGSIPMLGEYTAIPPNSTEVKAVADQVIAKLNEHRYDVDLYALVKVEAAEKQLVHGFNYRLMMDLQRRSCGIYKCENISGSEETVVVVAYIDFLGTLQNLKFEKRSAKSDGKIEQNVPWNIKIEAMDAELLKKMNKVQSDTENYVVKIAEIGGRPIDDDAK</sequence>
<dbReference type="Gene3D" id="3.10.450.10">
    <property type="match status" value="1"/>
</dbReference>
<feature type="domain" description="Cystatin" evidence="2">
    <location>
        <begin position="22"/>
        <end position="122"/>
    </location>
</feature>
<keyword evidence="1" id="KW-0732">Signal</keyword>
<accession>A0ABD6ETX3</accession>
<gene>
    <name evidence="3" type="ORF">AB6A40_006404</name>
</gene>
<reference evidence="3 4" key="1">
    <citation type="submission" date="2024-08" db="EMBL/GenBank/DDBJ databases">
        <title>Gnathostoma spinigerum genome.</title>
        <authorList>
            <person name="Gonzalez-Bertolin B."/>
            <person name="Monzon S."/>
            <person name="Zaballos A."/>
            <person name="Jimenez P."/>
            <person name="Dekumyoy P."/>
            <person name="Varona S."/>
            <person name="Cuesta I."/>
            <person name="Sumanam S."/>
            <person name="Adisakwattana P."/>
            <person name="Gasser R.B."/>
            <person name="Hernandez-Gonzalez A."/>
            <person name="Young N.D."/>
            <person name="Perteguer M.J."/>
        </authorList>
    </citation>
    <scope>NUCLEOTIDE SEQUENCE [LARGE SCALE GENOMIC DNA]</scope>
    <source>
        <strain evidence="3">AL3</strain>
        <tissue evidence="3">Liver</tissue>
    </source>
</reference>
<organism evidence="3 4">
    <name type="scientific">Gnathostoma spinigerum</name>
    <dbReference type="NCBI Taxonomy" id="75299"/>
    <lineage>
        <taxon>Eukaryota</taxon>
        <taxon>Metazoa</taxon>
        <taxon>Ecdysozoa</taxon>
        <taxon>Nematoda</taxon>
        <taxon>Chromadorea</taxon>
        <taxon>Rhabditida</taxon>
        <taxon>Spirurina</taxon>
        <taxon>Gnathostomatomorpha</taxon>
        <taxon>Gnathostomatoidea</taxon>
        <taxon>Gnathostomatidae</taxon>
        <taxon>Gnathostoma</taxon>
    </lineage>
</organism>
<dbReference type="SMART" id="SM00043">
    <property type="entry name" value="CY"/>
    <property type="match status" value="1"/>
</dbReference>
<keyword evidence="4" id="KW-1185">Reference proteome</keyword>
<evidence type="ECO:0000259" key="2">
    <source>
        <dbReference type="SMART" id="SM00043"/>
    </source>
</evidence>
<dbReference type="Pfam" id="PF00031">
    <property type="entry name" value="Cystatin"/>
    <property type="match status" value="1"/>
</dbReference>
<dbReference type="EMBL" id="JBGFUD010004531">
    <property type="protein sequence ID" value="MFH4979695.1"/>
    <property type="molecule type" value="Genomic_DNA"/>
</dbReference>
<dbReference type="InterPro" id="IPR046350">
    <property type="entry name" value="Cystatin_sf"/>
</dbReference>
<evidence type="ECO:0000313" key="3">
    <source>
        <dbReference type="EMBL" id="MFH4979695.1"/>
    </source>
</evidence>
<name>A0ABD6ETX3_9BILA</name>
<dbReference type="CDD" id="cd00042">
    <property type="entry name" value="CY"/>
    <property type="match status" value="1"/>
</dbReference>